<organism evidence="2 3">
    <name type="scientific">Pleurodeles waltl</name>
    <name type="common">Iberian ribbed newt</name>
    <dbReference type="NCBI Taxonomy" id="8319"/>
    <lineage>
        <taxon>Eukaryota</taxon>
        <taxon>Metazoa</taxon>
        <taxon>Chordata</taxon>
        <taxon>Craniata</taxon>
        <taxon>Vertebrata</taxon>
        <taxon>Euteleostomi</taxon>
        <taxon>Amphibia</taxon>
        <taxon>Batrachia</taxon>
        <taxon>Caudata</taxon>
        <taxon>Salamandroidea</taxon>
        <taxon>Salamandridae</taxon>
        <taxon>Pleurodelinae</taxon>
        <taxon>Pleurodeles</taxon>
    </lineage>
</organism>
<gene>
    <name evidence="2" type="ORF">NDU88_006907</name>
</gene>
<proteinExistence type="predicted"/>
<name>A0AAV7SQU2_PLEWA</name>
<evidence type="ECO:0000313" key="3">
    <source>
        <dbReference type="Proteomes" id="UP001066276"/>
    </source>
</evidence>
<evidence type="ECO:0000256" key="1">
    <source>
        <dbReference type="SAM" id="MobiDB-lite"/>
    </source>
</evidence>
<dbReference type="Proteomes" id="UP001066276">
    <property type="component" value="Chromosome 4_2"/>
</dbReference>
<reference evidence="2" key="1">
    <citation type="journal article" date="2022" name="bioRxiv">
        <title>Sequencing and chromosome-scale assembly of the giantPleurodeles waltlgenome.</title>
        <authorList>
            <person name="Brown T."/>
            <person name="Elewa A."/>
            <person name="Iarovenko S."/>
            <person name="Subramanian E."/>
            <person name="Araus A.J."/>
            <person name="Petzold A."/>
            <person name="Susuki M."/>
            <person name="Suzuki K.-i.T."/>
            <person name="Hayashi T."/>
            <person name="Toyoda A."/>
            <person name="Oliveira C."/>
            <person name="Osipova E."/>
            <person name="Leigh N.D."/>
            <person name="Simon A."/>
            <person name="Yun M.H."/>
        </authorList>
    </citation>
    <scope>NUCLEOTIDE SEQUENCE</scope>
    <source>
        <strain evidence="2">20211129_DDA</strain>
        <tissue evidence="2">Liver</tissue>
    </source>
</reference>
<dbReference type="EMBL" id="JANPWB010000008">
    <property type="protein sequence ID" value="KAJ1166507.1"/>
    <property type="molecule type" value="Genomic_DNA"/>
</dbReference>
<keyword evidence="3" id="KW-1185">Reference proteome</keyword>
<feature type="region of interest" description="Disordered" evidence="1">
    <location>
        <begin position="17"/>
        <end position="42"/>
    </location>
</feature>
<comment type="caution">
    <text evidence="2">The sequence shown here is derived from an EMBL/GenBank/DDBJ whole genome shotgun (WGS) entry which is preliminary data.</text>
</comment>
<sequence>MSSVKPSQQLLFTGVVQQSQPETASLPRHPIPGTHDGPDSERNHCGWLYLEVTDVKMSRSIRAYIVGFNVMVDQRLSAVEEKLNCILDQGAELWHLNNKLTDL</sequence>
<protein>
    <submittedName>
        <fullName evidence="2">Uncharacterized protein</fullName>
    </submittedName>
</protein>
<accession>A0AAV7SQU2</accession>
<dbReference type="AlphaFoldDB" id="A0AAV7SQU2"/>
<evidence type="ECO:0000313" key="2">
    <source>
        <dbReference type="EMBL" id="KAJ1166507.1"/>
    </source>
</evidence>